<dbReference type="AlphaFoldDB" id="A0A225DCK5"/>
<proteinExistence type="predicted"/>
<keyword evidence="1" id="KW-0472">Membrane</keyword>
<evidence type="ECO:0000256" key="1">
    <source>
        <dbReference type="SAM" id="Phobius"/>
    </source>
</evidence>
<dbReference type="EMBL" id="NIDE01000014">
    <property type="protein sequence ID" value="OWK38723.1"/>
    <property type="molecule type" value="Genomic_DNA"/>
</dbReference>
<reference evidence="3" key="1">
    <citation type="submission" date="2017-06" db="EMBL/GenBank/DDBJ databases">
        <title>Genome analysis of Fimbriiglobus ruber SP5, the first member of the order Planctomycetales with confirmed chitinolytic capability.</title>
        <authorList>
            <person name="Ravin N.V."/>
            <person name="Rakitin A.L."/>
            <person name="Ivanova A.A."/>
            <person name="Beletsky A.V."/>
            <person name="Kulichevskaya I.S."/>
            <person name="Mardanov A.V."/>
            <person name="Dedysh S.N."/>
        </authorList>
    </citation>
    <scope>NUCLEOTIDE SEQUENCE [LARGE SCALE GENOMIC DNA]</scope>
    <source>
        <strain evidence="3">SP5</strain>
    </source>
</reference>
<feature type="transmembrane region" description="Helical" evidence="1">
    <location>
        <begin position="37"/>
        <end position="67"/>
    </location>
</feature>
<keyword evidence="1" id="KW-1133">Transmembrane helix</keyword>
<comment type="caution">
    <text evidence="2">The sequence shown here is derived from an EMBL/GenBank/DDBJ whole genome shotgun (WGS) entry which is preliminary data.</text>
</comment>
<keyword evidence="3" id="KW-1185">Reference proteome</keyword>
<keyword evidence="1" id="KW-0812">Transmembrane</keyword>
<gene>
    <name evidence="2" type="ORF">FRUB_07843</name>
</gene>
<evidence type="ECO:0000313" key="3">
    <source>
        <dbReference type="Proteomes" id="UP000214646"/>
    </source>
</evidence>
<organism evidence="2 3">
    <name type="scientific">Fimbriiglobus ruber</name>
    <dbReference type="NCBI Taxonomy" id="1908690"/>
    <lineage>
        <taxon>Bacteria</taxon>
        <taxon>Pseudomonadati</taxon>
        <taxon>Planctomycetota</taxon>
        <taxon>Planctomycetia</taxon>
        <taxon>Gemmatales</taxon>
        <taxon>Gemmataceae</taxon>
        <taxon>Fimbriiglobus</taxon>
    </lineage>
</organism>
<protein>
    <submittedName>
        <fullName evidence="2">Uncharacterized protein</fullName>
    </submittedName>
</protein>
<accession>A0A225DCK5</accession>
<sequence length="72" mass="8467">MDLSSLPKYPLPSEDRTTPDDRRIDWRWVVSQAVPRWIFHGCLCLILFGGMTLLAWCLIWTLVWCLCLGSWK</sequence>
<dbReference type="Proteomes" id="UP000214646">
    <property type="component" value="Unassembled WGS sequence"/>
</dbReference>
<name>A0A225DCK5_9BACT</name>
<evidence type="ECO:0000313" key="2">
    <source>
        <dbReference type="EMBL" id="OWK38723.1"/>
    </source>
</evidence>